<evidence type="ECO:0000313" key="2">
    <source>
        <dbReference type="EMBL" id="KAK6971747.1"/>
    </source>
</evidence>
<dbReference type="AlphaFoldDB" id="A0AAV9Z537"/>
<sequence>MPPMTSASKTSATSGSRRKKTKSPAQVKKFKFKYHILCRECQKRRISEEWVATLLCAGCKNYKQQSKTSFEAADVQG</sequence>
<evidence type="ECO:0000256" key="1">
    <source>
        <dbReference type="SAM" id="MobiDB-lite"/>
    </source>
</evidence>
<feature type="region of interest" description="Disordered" evidence="1">
    <location>
        <begin position="1"/>
        <end position="26"/>
    </location>
</feature>
<organism evidence="2 3">
    <name type="scientific">Favolaschia claudopus</name>
    <dbReference type="NCBI Taxonomy" id="2862362"/>
    <lineage>
        <taxon>Eukaryota</taxon>
        <taxon>Fungi</taxon>
        <taxon>Dikarya</taxon>
        <taxon>Basidiomycota</taxon>
        <taxon>Agaricomycotina</taxon>
        <taxon>Agaricomycetes</taxon>
        <taxon>Agaricomycetidae</taxon>
        <taxon>Agaricales</taxon>
        <taxon>Marasmiineae</taxon>
        <taxon>Mycenaceae</taxon>
        <taxon>Favolaschia</taxon>
    </lineage>
</organism>
<name>A0AAV9Z537_9AGAR</name>
<reference evidence="2 3" key="1">
    <citation type="journal article" date="2024" name="J Genomics">
        <title>Draft genome sequencing and assembly of Favolaschia claudopus CIRM-BRFM 2984 isolated from oak limbs.</title>
        <authorList>
            <person name="Navarro D."/>
            <person name="Drula E."/>
            <person name="Chaduli D."/>
            <person name="Cazenave R."/>
            <person name="Ahrendt S."/>
            <person name="Wang J."/>
            <person name="Lipzen A."/>
            <person name="Daum C."/>
            <person name="Barry K."/>
            <person name="Grigoriev I.V."/>
            <person name="Favel A."/>
            <person name="Rosso M.N."/>
            <person name="Martin F."/>
        </authorList>
    </citation>
    <scope>NUCLEOTIDE SEQUENCE [LARGE SCALE GENOMIC DNA]</scope>
    <source>
        <strain evidence="2 3">CIRM-BRFM 2984</strain>
    </source>
</reference>
<comment type="caution">
    <text evidence="2">The sequence shown here is derived from an EMBL/GenBank/DDBJ whole genome shotgun (WGS) entry which is preliminary data.</text>
</comment>
<dbReference type="EMBL" id="JAWWNJ010000205">
    <property type="protein sequence ID" value="KAK6971747.1"/>
    <property type="molecule type" value="Genomic_DNA"/>
</dbReference>
<feature type="compositionally biased region" description="Low complexity" evidence="1">
    <location>
        <begin position="1"/>
        <end position="15"/>
    </location>
</feature>
<accession>A0AAV9Z537</accession>
<protein>
    <submittedName>
        <fullName evidence="2">Uncharacterized protein</fullName>
    </submittedName>
</protein>
<dbReference type="Proteomes" id="UP001362999">
    <property type="component" value="Unassembled WGS sequence"/>
</dbReference>
<evidence type="ECO:0000313" key="3">
    <source>
        <dbReference type="Proteomes" id="UP001362999"/>
    </source>
</evidence>
<gene>
    <name evidence="2" type="ORF">R3P38DRAFT_3241844</name>
</gene>
<keyword evidence="3" id="KW-1185">Reference proteome</keyword>
<proteinExistence type="predicted"/>
<feature type="compositionally biased region" description="Basic residues" evidence="1">
    <location>
        <begin position="16"/>
        <end position="26"/>
    </location>
</feature>